<feature type="domain" description="GGDEF" evidence="4">
    <location>
        <begin position="248"/>
        <end position="379"/>
    </location>
</feature>
<name>A0A0C9MXP7_SPHPI</name>
<protein>
    <recommendedName>
        <fullName evidence="1">diguanylate cyclase</fullName>
        <ecNumber evidence="1">2.7.7.65</ecNumber>
    </recommendedName>
</protein>
<dbReference type="RefSeq" id="WP_007405197.1">
    <property type="nucleotide sequence ID" value="NZ_BBJS01000055.1"/>
</dbReference>
<dbReference type="InterPro" id="IPR000160">
    <property type="entry name" value="GGDEF_dom"/>
</dbReference>
<dbReference type="SMART" id="SM00267">
    <property type="entry name" value="GGDEF"/>
    <property type="match status" value="1"/>
</dbReference>
<dbReference type="GeneID" id="78527604"/>
<feature type="transmembrane region" description="Helical" evidence="3">
    <location>
        <begin position="193"/>
        <end position="212"/>
    </location>
</feature>
<dbReference type="PANTHER" id="PTHR45138:SF9">
    <property type="entry name" value="DIGUANYLATE CYCLASE DGCM-RELATED"/>
    <property type="match status" value="1"/>
</dbReference>
<sequence length="379" mass="40729">MVALDIVSLQIVAAVGSLLAGAIHFIPGLTSQDRGGWARWWGAGKLLIGITNALTLMFDGSNVAFLERLLNFALVIGLILCVHSVAVFGGRRLARGIVIAIALMVAMIIALMLFDTEDVRWSIAALGMTRMLCHFAVAWLAFGIARREKLLTAWIMTALFAATVPLFLLRTTFLLASLTLPSWEMAMQMSADWMVGIAIILVSLSHFSLLLLDAERTQGILREQACRDGLTGALNRNGLSKVEHELRGEAVLLLIDIDHFKALNDGQGHAAGDTILRLVVDLAQHTIGQRGLVVRIGGDEFLCVLPGIGRAEAEAILTQLSERFDRAVGAMVDSTPCPTLSIGLASGSVADGLDALIHRADEAMYAVKRQHHAATARAA</sequence>
<comment type="catalytic activity">
    <reaction evidence="2">
        <text>2 GTP = 3',3'-c-di-GMP + 2 diphosphate</text>
        <dbReference type="Rhea" id="RHEA:24898"/>
        <dbReference type="ChEBI" id="CHEBI:33019"/>
        <dbReference type="ChEBI" id="CHEBI:37565"/>
        <dbReference type="ChEBI" id="CHEBI:58805"/>
        <dbReference type="EC" id="2.7.7.65"/>
    </reaction>
</comment>
<comment type="caution">
    <text evidence="5">The sequence shown here is derived from an EMBL/GenBank/DDBJ whole genome shotgun (WGS) entry which is preliminary data.</text>
</comment>
<feature type="transmembrane region" description="Helical" evidence="3">
    <location>
        <begin position="154"/>
        <end position="173"/>
    </location>
</feature>
<dbReference type="AlphaFoldDB" id="A0A0C9MXP7"/>
<dbReference type="PROSITE" id="PS50887">
    <property type="entry name" value="GGDEF"/>
    <property type="match status" value="1"/>
</dbReference>
<dbReference type="InterPro" id="IPR050469">
    <property type="entry name" value="Diguanylate_Cyclase"/>
</dbReference>
<keyword evidence="6" id="KW-1185">Reference proteome</keyword>
<dbReference type="EMBL" id="BBJS01000055">
    <property type="protein sequence ID" value="GAN15361.1"/>
    <property type="molecule type" value="Genomic_DNA"/>
</dbReference>
<feature type="transmembrane region" description="Helical" evidence="3">
    <location>
        <begin position="38"/>
        <end position="58"/>
    </location>
</feature>
<evidence type="ECO:0000313" key="6">
    <source>
        <dbReference type="Proteomes" id="UP000032025"/>
    </source>
</evidence>
<feature type="transmembrane region" description="Helical" evidence="3">
    <location>
        <begin position="120"/>
        <end position="142"/>
    </location>
</feature>
<keyword evidence="3" id="KW-0472">Membrane</keyword>
<evidence type="ECO:0000259" key="4">
    <source>
        <dbReference type="PROSITE" id="PS50887"/>
    </source>
</evidence>
<dbReference type="InterPro" id="IPR029787">
    <property type="entry name" value="Nucleotide_cyclase"/>
</dbReference>
<feature type="transmembrane region" description="Helical" evidence="3">
    <location>
        <begin position="96"/>
        <end position="114"/>
    </location>
</feature>
<dbReference type="Pfam" id="PF00990">
    <property type="entry name" value="GGDEF"/>
    <property type="match status" value="1"/>
</dbReference>
<keyword evidence="3" id="KW-0812">Transmembrane</keyword>
<gene>
    <name evidence="5" type="ORF">SP6_55_00800</name>
</gene>
<dbReference type="SUPFAM" id="SSF55073">
    <property type="entry name" value="Nucleotide cyclase"/>
    <property type="match status" value="1"/>
</dbReference>
<feature type="transmembrane region" description="Helical" evidence="3">
    <location>
        <begin position="70"/>
        <end position="89"/>
    </location>
</feature>
<evidence type="ECO:0000256" key="1">
    <source>
        <dbReference type="ARBA" id="ARBA00012528"/>
    </source>
</evidence>
<keyword evidence="3" id="KW-1133">Transmembrane helix</keyword>
<evidence type="ECO:0000256" key="2">
    <source>
        <dbReference type="ARBA" id="ARBA00034247"/>
    </source>
</evidence>
<dbReference type="GO" id="GO:0052621">
    <property type="term" value="F:diguanylate cyclase activity"/>
    <property type="evidence" value="ECO:0007669"/>
    <property type="project" value="UniProtKB-EC"/>
</dbReference>
<accession>A0A0C9MXP7</accession>
<reference evidence="5 6" key="1">
    <citation type="submission" date="2014-08" db="EMBL/GenBank/DDBJ databases">
        <title>Whole genome shotgun sequence of Sphingomonas paucimobilis NBRC 13935.</title>
        <authorList>
            <person name="Hosoyama A."/>
            <person name="Hashimoto M."/>
            <person name="Hosoyama Y."/>
            <person name="Noguchi M."/>
            <person name="Uohara A."/>
            <person name="Ohji S."/>
            <person name="Katano-Makiyama Y."/>
            <person name="Ichikawa N."/>
            <person name="Kimura A."/>
            <person name="Yamazoe A."/>
            <person name="Fujita N."/>
        </authorList>
    </citation>
    <scope>NUCLEOTIDE SEQUENCE [LARGE SCALE GENOMIC DNA]</scope>
    <source>
        <strain evidence="5 6">NBRC 13935</strain>
    </source>
</reference>
<dbReference type="CDD" id="cd01949">
    <property type="entry name" value="GGDEF"/>
    <property type="match status" value="1"/>
</dbReference>
<evidence type="ECO:0000313" key="5">
    <source>
        <dbReference type="EMBL" id="GAN15361.1"/>
    </source>
</evidence>
<dbReference type="Proteomes" id="UP000032025">
    <property type="component" value="Unassembled WGS sequence"/>
</dbReference>
<dbReference type="EC" id="2.7.7.65" evidence="1"/>
<feature type="transmembrane region" description="Helical" evidence="3">
    <location>
        <begin position="6"/>
        <end position="26"/>
    </location>
</feature>
<dbReference type="Gene3D" id="3.30.70.270">
    <property type="match status" value="1"/>
</dbReference>
<proteinExistence type="predicted"/>
<organism evidence="5 6">
    <name type="scientific">Sphingomonas paucimobilis NBRC 13935</name>
    <dbReference type="NCBI Taxonomy" id="1219050"/>
    <lineage>
        <taxon>Bacteria</taxon>
        <taxon>Pseudomonadati</taxon>
        <taxon>Pseudomonadota</taxon>
        <taxon>Alphaproteobacteria</taxon>
        <taxon>Sphingomonadales</taxon>
        <taxon>Sphingomonadaceae</taxon>
        <taxon>Sphingomonas</taxon>
    </lineage>
</organism>
<dbReference type="NCBIfam" id="TIGR00254">
    <property type="entry name" value="GGDEF"/>
    <property type="match status" value="1"/>
</dbReference>
<dbReference type="InterPro" id="IPR043128">
    <property type="entry name" value="Rev_trsase/Diguanyl_cyclase"/>
</dbReference>
<evidence type="ECO:0000256" key="3">
    <source>
        <dbReference type="SAM" id="Phobius"/>
    </source>
</evidence>
<dbReference type="PANTHER" id="PTHR45138">
    <property type="entry name" value="REGULATORY COMPONENTS OF SENSORY TRANSDUCTION SYSTEM"/>
    <property type="match status" value="1"/>
</dbReference>